<evidence type="ECO:0000313" key="4">
    <source>
        <dbReference type="Proteomes" id="UP000823775"/>
    </source>
</evidence>
<gene>
    <name evidence="3" type="ORF">HAX54_018279</name>
</gene>
<name>A0ABS8S169_DATST</name>
<comment type="caution">
    <text evidence="3">The sequence shown here is derived from an EMBL/GenBank/DDBJ whole genome shotgun (WGS) entry which is preliminary data.</text>
</comment>
<protein>
    <submittedName>
        <fullName evidence="3">Uncharacterized protein</fullName>
    </submittedName>
</protein>
<feature type="transmembrane region" description="Helical" evidence="1">
    <location>
        <begin position="66"/>
        <end position="96"/>
    </location>
</feature>
<feature type="transmembrane region" description="Helical" evidence="1">
    <location>
        <begin position="126"/>
        <end position="143"/>
    </location>
</feature>
<keyword evidence="1" id="KW-0812">Transmembrane</keyword>
<feature type="chain" id="PRO_5046977959" evidence="2">
    <location>
        <begin position="24"/>
        <end position="168"/>
    </location>
</feature>
<feature type="signal peptide" evidence="2">
    <location>
        <begin position="1"/>
        <end position="23"/>
    </location>
</feature>
<reference evidence="3 4" key="1">
    <citation type="journal article" date="2021" name="BMC Genomics">
        <title>Datura genome reveals duplications of psychoactive alkaloid biosynthetic genes and high mutation rate following tissue culture.</title>
        <authorList>
            <person name="Rajewski A."/>
            <person name="Carter-House D."/>
            <person name="Stajich J."/>
            <person name="Litt A."/>
        </authorList>
    </citation>
    <scope>NUCLEOTIDE SEQUENCE [LARGE SCALE GENOMIC DNA]</scope>
    <source>
        <strain evidence="3">AR-01</strain>
    </source>
</reference>
<sequence length="168" mass="19446">MVKGPSPLVPLLLVLSLGLLLHGQNIIERISLALDIEDINFTFYFFIPLVVIVFVYYTTQSITASLVVVLLTYTVLKFLLGPLFLVTLLCMASIYAPSLQGYHNYYYQQSRVYRVRDHHEDEFRRWGWLSIILIFLAFQVLFSTAQGNEWGLAMLALVVYFLFNFFSE</sequence>
<dbReference type="EMBL" id="JACEIK010000224">
    <property type="protein sequence ID" value="MCD7452838.1"/>
    <property type="molecule type" value="Genomic_DNA"/>
</dbReference>
<organism evidence="3 4">
    <name type="scientific">Datura stramonium</name>
    <name type="common">Jimsonweed</name>
    <name type="synonym">Common thornapple</name>
    <dbReference type="NCBI Taxonomy" id="4076"/>
    <lineage>
        <taxon>Eukaryota</taxon>
        <taxon>Viridiplantae</taxon>
        <taxon>Streptophyta</taxon>
        <taxon>Embryophyta</taxon>
        <taxon>Tracheophyta</taxon>
        <taxon>Spermatophyta</taxon>
        <taxon>Magnoliopsida</taxon>
        <taxon>eudicotyledons</taxon>
        <taxon>Gunneridae</taxon>
        <taxon>Pentapetalae</taxon>
        <taxon>asterids</taxon>
        <taxon>lamiids</taxon>
        <taxon>Solanales</taxon>
        <taxon>Solanaceae</taxon>
        <taxon>Solanoideae</taxon>
        <taxon>Datureae</taxon>
        <taxon>Datura</taxon>
    </lineage>
</organism>
<keyword evidence="2" id="KW-0732">Signal</keyword>
<evidence type="ECO:0000256" key="2">
    <source>
        <dbReference type="SAM" id="SignalP"/>
    </source>
</evidence>
<accession>A0ABS8S169</accession>
<dbReference type="Proteomes" id="UP000823775">
    <property type="component" value="Unassembled WGS sequence"/>
</dbReference>
<evidence type="ECO:0000256" key="1">
    <source>
        <dbReference type="SAM" id="Phobius"/>
    </source>
</evidence>
<keyword evidence="1" id="KW-0472">Membrane</keyword>
<proteinExistence type="predicted"/>
<keyword evidence="4" id="KW-1185">Reference proteome</keyword>
<keyword evidence="1" id="KW-1133">Transmembrane helix</keyword>
<evidence type="ECO:0000313" key="3">
    <source>
        <dbReference type="EMBL" id="MCD7452838.1"/>
    </source>
</evidence>
<feature type="transmembrane region" description="Helical" evidence="1">
    <location>
        <begin position="39"/>
        <end position="59"/>
    </location>
</feature>
<feature type="transmembrane region" description="Helical" evidence="1">
    <location>
        <begin position="150"/>
        <end position="167"/>
    </location>
</feature>